<evidence type="ECO:0000259" key="7">
    <source>
        <dbReference type="PROSITE" id="PS51733"/>
    </source>
</evidence>
<keyword evidence="2 5" id="KW-0808">Transferase</keyword>
<organism evidence="8 9">
    <name type="scientific">Parasediminibacterium paludis</name>
    <dbReference type="NCBI Taxonomy" id="908966"/>
    <lineage>
        <taxon>Bacteria</taxon>
        <taxon>Pseudomonadati</taxon>
        <taxon>Bacteroidota</taxon>
        <taxon>Chitinophagia</taxon>
        <taxon>Chitinophagales</taxon>
        <taxon>Chitinophagaceae</taxon>
        <taxon>Parasediminibacterium</taxon>
    </lineage>
</organism>
<dbReference type="EC" id="2.3.1.181" evidence="5 6"/>
<evidence type="ECO:0000256" key="3">
    <source>
        <dbReference type="ARBA" id="ARBA00023315"/>
    </source>
</evidence>
<evidence type="ECO:0000313" key="8">
    <source>
        <dbReference type="EMBL" id="MFC4231859.1"/>
    </source>
</evidence>
<comment type="pathway">
    <text evidence="1 5 6">Protein modification; protein lipoylation via endogenous pathway; protein N(6)-(lipoyl)lysine from octanoyl-[acyl-carrier-protein]: step 1/2.</text>
</comment>
<protein>
    <recommendedName>
        <fullName evidence="5 6">Octanoyltransferase</fullName>
        <ecNumber evidence="5 6">2.3.1.181</ecNumber>
    </recommendedName>
    <alternativeName>
        <fullName evidence="5">Lipoate-protein ligase B</fullName>
    </alternativeName>
    <alternativeName>
        <fullName evidence="5">Lipoyl/octanoyl transferase</fullName>
    </alternativeName>
    <alternativeName>
        <fullName evidence="5">Octanoyl-[acyl-carrier-protein]-protein N-octanoyltransferase</fullName>
    </alternativeName>
</protein>
<dbReference type="PANTHER" id="PTHR10993:SF12">
    <property type="entry name" value="OCTANOYLTRANSFERASE"/>
    <property type="match status" value="1"/>
</dbReference>
<comment type="similarity">
    <text evidence="5 6">Belongs to the LipB family.</text>
</comment>
<accession>A0ABV8PWB8</accession>
<dbReference type="Gene3D" id="3.30.930.10">
    <property type="entry name" value="Bira Bifunctional Protein, Domain 2"/>
    <property type="match status" value="1"/>
</dbReference>
<dbReference type="PROSITE" id="PS51733">
    <property type="entry name" value="BPL_LPL_CATALYTIC"/>
    <property type="match status" value="1"/>
</dbReference>
<dbReference type="NCBIfam" id="NF010925">
    <property type="entry name" value="PRK14345.1"/>
    <property type="match status" value="1"/>
</dbReference>
<dbReference type="InterPro" id="IPR045864">
    <property type="entry name" value="aa-tRNA-synth_II/BPL/LPL"/>
</dbReference>
<feature type="binding site" evidence="5">
    <location>
        <begin position="165"/>
        <end position="167"/>
    </location>
    <ligand>
        <name>substrate</name>
    </ligand>
</feature>
<feature type="site" description="Lowers pKa of active site Cys" evidence="5">
    <location>
        <position position="162"/>
    </location>
</feature>
<dbReference type="InterPro" id="IPR004143">
    <property type="entry name" value="BPL_LPL_catalytic"/>
</dbReference>
<proteinExistence type="inferred from homology"/>
<dbReference type="PIRSF" id="PIRSF016262">
    <property type="entry name" value="LPLase"/>
    <property type="match status" value="1"/>
</dbReference>
<keyword evidence="9" id="KW-1185">Reference proteome</keyword>
<keyword evidence="5" id="KW-0963">Cytoplasm</keyword>
<dbReference type="NCBIfam" id="TIGR00214">
    <property type="entry name" value="lipB"/>
    <property type="match status" value="1"/>
</dbReference>
<feature type="binding site" evidence="5">
    <location>
        <begin position="92"/>
        <end position="99"/>
    </location>
    <ligand>
        <name>substrate</name>
    </ligand>
</feature>
<feature type="domain" description="BPL/LPL catalytic" evidence="7">
    <location>
        <begin position="47"/>
        <end position="235"/>
    </location>
</feature>
<evidence type="ECO:0000313" key="9">
    <source>
        <dbReference type="Proteomes" id="UP001595906"/>
    </source>
</evidence>
<evidence type="ECO:0000256" key="2">
    <source>
        <dbReference type="ARBA" id="ARBA00022679"/>
    </source>
</evidence>
<name>A0ABV8PWB8_9BACT</name>
<reference evidence="9" key="1">
    <citation type="journal article" date="2019" name="Int. J. Syst. Evol. Microbiol.">
        <title>The Global Catalogue of Microorganisms (GCM) 10K type strain sequencing project: providing services to taxonomists for standard genome sequencing and annotation.</title>
        <authorList>
            <consortium name="The Broad Institute Genomics Platform"/>
            <consortium name="The Broad Institute Genome Sequencing Center for Infectious Disease"/>
            <person name="Wu L."/>
            <person name="Ma J."/>
        </authorList>
    </citation>
    <scope>NUCLEOTIDE SEQUENCE [LARGE SCALE GENOMIC DNA]</scope>
    <source>
        <strain evidence="9">CECT 8010</strain>
    </source>
</reference>
<dbReference type="RefSeq" id="WP_379013477.1">
    <property type="nucleotide sequence ID" value="NZ_JBHSDC010000012.1"/>
</dbReference>
<comment type="function">
    <text evidence="4 5 6">Catalyzes the transfer of endogenously produced octanoic acid from octanoyl-acyl-carrier-protein onto the lipoyl domains of lipoate-dependent enzymes. Lipoyl-ACP can also act as a substrate although octanoyl-ACP is likely to be the physiological substrate.</text>
</comment>
<evidence type="ECO:0000256" key="5">
    <source>
        <dbReference type="HAMAP-Rule" id="MF_00013"/>
    </source>
</evidence>
<dbReference type="Pfam" id="PF21948">
    <property type="entry name" value="LplA-B_cat"/>
    <property type="match status" value="1"/>
</dbReference>
<dbReference type="HAMAP" id="MF_00013">
    <property type="entry name" value="LipB"/>
    <property type="match status" value="1"/>
</dbReference>
<sequence>MKQEVFFKDLGKRSFKEAWDLQEVLLKQNVDTKALLNNLPPSAVGSATTIHHLLFVEHPPVYTLGKSGHQENVLIGEEERVKQGIEFFHINRGGDITFHGPEQLVGYPILDLDKFKTDLSWYLRSLEEVIIMTMAEYGLKGERSAGETGVWIEPNVPGKERKICAMGIKCSRWITMHGFAFNVNTDLSYFNNIVPCGIANKQVTSLQKELATTIPMSDVKQRVKRNFEFVFEAYLV</sequence>
<dbReference type="EMBL" id="JBHSDC010000012">
    <property type="protein sequence ID" value="MFC4231859.1"/>
    <property type="molecule type" value="Genomic_DNA"/>
</dbReference>
<dbReference type="SUPFAM" id="SSF55681">
    <property type="entry name" value="Class II aaRS and biotin synthetases"/>
    <property type="match status" value="1"/>
</dbReference>
<dbReference type="PANTHER" id="PTHR10993">
    <property type="entry name" value="OCTANOYLTRANSFERASE"/>
    <property type="match status" value="1"/>
</dbReference>
<keyword evidence="3 5" id="KW-0012">Acyltransferase</keyword>
<comment type="catalytic activity">
    <reaction evidence="5 6">
        <text>octanoyl-[ACP] + L-lysyl-[protein] = N(6)-octanoyl-L-lysyl-[protein] + holo-[ACP] + H(+)</text>
        <dbReference type="Rhea" id="RHEA:17665"/>
        <dbReference type="Rhea" id="RHEA-COMP:9636"/>
        <dbReference type="Rhea" id="RHEA-COMP:9685"/>
        <dbReference type="Rhea" id="RHEA-COMP:9752"/>
        <dbReference type="Rhea" id="RHEA-COMP:9928"/>
        <dbReference type="ChEBI" id="CHEBI:15378"/>
        <dbReference type="ChEBI" id="CHEBI:29969"/>
        <dbReference type="ChEBI" id="CHEBI:64479"/>
        <dbReference type="ChEBI" id="CHEBI:78463"/>
        <dbReference type="ChEBI" id="CHEBI:78809"/>
        <dbReference type="EC" id="2.3.1.181"/>
    </reaction>
</comment>
<gene>
    <name evidence="5 8" type="primary">lipB</name>
    <name evidence="8" type="ORF">ACFOW1_08150</name>
</gene>
<dbReference type="GO" id="GO:0033819">
    <property type="term" value="F:lipoyl(octanoyl) transferase activity"/>
    <property type="evidence" value="ECO:0007669"/>
    <property type="project" value="UniProtKB-EC"/>
</dbReference>
<evidence type="ECO:0000256" key="6">
    <source>
        <dbReference type="PIRNR" id="PIRNR016262"/>
    </source>
</evidence>
<dbReference type="InterPro" id="IPR000544">
    <property type="entry name" value="Octanoyltransferase"/>
</dbReference>
<dbReference type="CDD" id="cd16444">
    <property type="entry name" value="LipB"/>
    <property type="match status" value="1"/>
</dbReference>
<feature type="binding site" evidence="5">
    <location>
        <begin position="178"/>
        <end position="180"/>
    </location>
    <ligand>
        <name>substrate</name>
    </ligand>
</feature>
<comment type="caution">
    <text evidence="8">The sequence shown here is derived from an EMBL/GenBank/DDBJ whole genome shotgun (WGS) entry which is preliminary data.</text>
</comment>
<comment type="miscellaneous">
    <text evidence="5">In the reaction, the free carboxyl group of octanoic acid is attached via an amide linkage to the epsilon-amino group of a specific lysine residue of lipoyl domains of lipoate-dependent enzymes.</text>
</comment>
<evidence type="ECO:0000256" key="1">
    <source>
        <dbReference type="ARBA" id="ARBA00004821"/>
    </source>
</evidence>
<evidence type="ECO:0000256" key="4">
    <source>
        <dbReference type="ARBA" id="ARBA00024732"/>
    </source>
</evidence>
<comment type="subcellular location">
    <subcellularLocation>
        <location evidence="5">Cytoplasm</location>
    </subcellularLocation>
</comment>
<feature type="active site" description="Acyl-thioester intermediate" evidence="5">
    <location>
        <position position="196"/>
    </location>
</feature>
<dbReference type="Proteomes" id="UP001595906">
    <property type="component" value="Unassembled WGS sequence"/>
</dbReference>